<organism evidence="1 2">
    <name type="scientific">Sporanaerobium hydrogeniformans</name>
    <dbReference type="NCBI Taxonomy" id="3072179"/>
    <lineage>
        <taxon>Bacteria</taxon>
        <taxon>Bacillati</taxon>
        <taxon>Bacillota</taxon>
        <taxon>Clostridia</taxon>
        <taxon>Lachnospirales</taxon>
        <taxon>Lachnospiraceae</taxon>
        <taxon>Sporanaerobium</taxon>
    </lineage>
</organism>
<comment type="caution">
    <text evidence="1">The sequence shown here is derived from an EMBL/GenBank/DDBJ whole genome shotgun (WGS) entry which is preliminary data.</text>
</comment>
<keyword evidence="2" id="KW-1185">Reference proteome</keyword>
<accession>A0AC61D8R2</accession>
<name>A0AC61D8R2_9FIRM</name>
<evidence type="ECO:0000313" key="1">
    <source>
        <dbReference type="EMBL" id="PHV69724.1"/>
    </source>
</evidence>
<sequence>MFIVKDFNDIELIKDNNQIRYQYVIEYFGYIYGQLGEGIIEKTRFSLDGGFDGNGEIYILEDIKEVRRILEIEDSRFINKLLWCYKLRDKEAWYRGQDVCECYVIGMMNKKNYSNNIIFDRSWLSEDEKIYFDKISTYTRYVEV</sequence>
<reference evidence="1" key="1">
    <citation type="submission" date="2017-10" db="EMBL/GenBank/DDBJ databases">
        <title>Genome sequence of cellulolytic Lachnospiraceae bacterium XHS1971 isolated from hotspring sediment.</title>
        <authorList>
            <person name="Vasudevan G."/>
            <person name="Joshi A.J."/>
            <person name="Hivarkar S."/>
            <person name="Lanjekar V.B."/>
            <person name="Dhakephalkar P.K."/>
            <person name="Dagar S."/>
        </authorList>
    </citation>
    <scope>NUCLEOTIDE SEQUENCE</scope>
    <source>
        <strain evidence="1">XHS1971</strain>
    </source>
</reference>
<dbReference type="Proteomes" id="UP000224460">
    <property type="component" value="Unassembled WGS sequence"/>
</dbReference>
<protein>
    <submittedName>
        <fullName evidence="1">Uncharacterized protein</fullName>
    </submittedName>
</protein>
<proteinExistence type="predicted"/>
<dbReference type="EMBL" id="PEDL01000019">
    <property type="protein sequence ID" value="PHV69724.1"/>
    <property type="molecule type" value="Genomic_DNA"/>
</dbReference>
<gene>
    <name evidence="1" type="ORF">CS063_14090</name>
</gene>
<evidence type="ECO:0000313" key="2">
    <source>
        <dbReference type="Proteomes" id="UP000224460"/>
    </source>
</evidence>